<proteinExistence type="predicted"/>
<dbReference type="EMBL" id="OZ019909">
    <property type="protein sequence ID" value="CAK9209125.1"/>
    <property type="molecule type" value="Genomic_DNA"/>
</dbReference>
<evidence type="ECO:0000313" key="1">
    <source>
        <dbReference type="EMBL" id="CAK9209125.1"/>
    </source>
</evidence>
<evidence type="ECO:0000313" key="2">
    <source>
        <dbReference type="Proteomes" id="UP001497512"/>
    </source>
</evidence>
<reference evidence="1" key="1">
    <citation type="submission" date="2024-02" db="EMBL/GenBank/DDBJ databases">
        <authorList>
            <consortium name="ELIXIR-Norway"/>
            <consortium name="Elixir Norway"/>
        </authorList>
    </citation>
    <scope>NUCLEOTIDE SEQUENCE</scope>
</reference>
<gene>
    <name evidence="1" type="ORF">CSSPTR1EN2_LOCUS9527</name>
</gene>
<organism evidence="1 2">
    <name type="scientific">Sphagnum troendelagicum</name>
    <dbReference type="NCBI Taxonomy" id="128251"/>
    <lineage>
        <taxon>Eukaryota</taxon>
        <taxon>Viridiplantae</taxon>
        <taxon>Streptophyta</taxon>
        <taxon>Embryophyta</taxon>
        <taxon>Bryophyta</taxon>
        <taxon>Sphagnophytina</taxon>
        <taxon>Sphagnopsida</taxon>
        <taxon>Sphagnales</taxon>
        <taxon>Sphagnaceae</taxon>
        <taxon>Sphagnum</taxon>
    </lineage>
</organism>
<name>A0ABP0U306_9BRYO</name>
<keyword evidence="2" id="KW-1185">Reference proteome</keyword>
<accession>A0ABP0U306</accession>
<dbReference type="Proteomes" id="UP001497512">
    <property type="component" value="Chromosome 17"/>
</dbReference>
<sequence>MKFPMKFSVVVPHAESAAEFVAELRTSVVEYHTWSSPVIPEKMKRFLLTIPENKKWVEAQEKHHKAEQNVKDVSRLVRREMFPELHPETVELGLAASSGSAPKEIVIEARQRQLHRTLMKELLKSFTTTGKQTIALYRTRTWEQKSKAIFFLLSQVFRKHGPRTDMLSLLDQRHDLSELDQAEKVFR</sequence>
<protein>
    <submittedName>
        <fullName evidence="1">Uncharacterized protein</fullName>
    </submittedName>
</protein>